<evidence type="ECO:0000259" key="7">
    <source>
        <dbReference type="PROSITE" id="PS50885"/>
    </source>
</evidence>
<dbReference type="Pfam" id="PF06580">
    <property type="entry name" value="His_kinase"/>
    <property type="match status" value="1"/>
</dbReference>
<dbReference type="EC" id="2.7.13.3" evidence="8"/>
<evidence type="ECO:0000256" key="4">
    <source>
        <dbReference type="ARBA" id="ARBA00022679"/>
    </source>
</evidence>
<dbReference type="SMART" id="SM00304">
    <property type="entry name" value="HAMP"/>
    <property type="match status" value="1"/>
</dbReference>
<evidence type="ECO:0000256" key="2">
    <source>
        <dbReference type="ARBA" id="ARBA00022475"/>
    </source>
</evidence>
<evidence type="ECO:0000256" key="5">
    <source>
        <dbReference type="ARBA" id="ARBA00023136"/>
    </source>
</evidence>
<keyword evidence="8" id="KW-0418">Kinase</keyword>
<dbReference type="PROSITE" id="PS50885">
    <property type="entry name" value="HAMP"/>
    <property type="match status" value="1"/>
</dbReference>
<keyword evidence="6" id="KW-0812">Transmembrane</keyword>
<reference evidence="9" key="1">
    <citation type="journal article" date="2019" name="Int. J. Syst. Evol. Microbiol.">
        <title>The Global Catalogue of Microorganisms (GCM) 10K type strain sequencing project: providing services to taxonomists for standard genome sequencing and annotation.</title>
        <authorList>
            <consortium name="The Broad Institute Genomics Platform"/>
            <consortium name="The Broad Institute Genome Sequencing Center for Infectious Disease"/>
            <person name="Wu L."/>
            <person name="Ma J."/>
        </authorList>
    </citation>
    <scope>NUCLEOTIDE SEQUENCE [LARGE SCALE GENOMIC DNA]</scope>
    <source>
        <strain evidence="9">CGMCC 1.18575</strain>
    </source>
</reference>
<keyword evidence="5 6" id="KW-0472">Membrane</keyword>
<dbReference type="RefSeq" id="WP_378140117.1">
    <property type="nucleotide sequence ID" value="NZ_JBHSMI010000067.1"/>
</dbReference>
<dbReference type="InterPro" id="IPR036890">
    <property type="entry name" value="HATPase_C_sf"/>
</dbReference>
<dbReference type="InterPro" id="IPR010559">
    <property type="entry name" value="Sig_transdc_His_kin_internal"/>
</dbReference>
<sequence>MFSFRTFQMKLFMSYSVFLVIFALAISIPMYFYLKHTTEKNIIFSVQQSTRSITEGFELFSNQYESMTLQLYLKSEDDSRNHVMRSLLTLSSEPSEAELLRAATFIDANIALLAEVYKNVYRISIYTDQGDFFSNLPHDQPVDRAMLTQRNWLRKPLQADGAAALVYSDKDPWIGENRTPVFSYIRMLKFDSIHVGYLEVQMRADRLIAPDKLTDIPGATLSIFSDTDTLYSGLSPQYDGANQPIPELASVTSGEDAGVTSFTFNGNKQSAIFRHSERTGYTMLYAIPDKRLFAPLRLFRNISLLAVFVLIALSILVFYVLSRTLTYPIKKLRKMIDTIDLEDTKVEINNEFRMDEIELLNRSFRKMNHRLQGSLEEIVQFRTLQLQSHFEVLQAQINPHFLFNMLGVITILTEEEDNAGAANVCRKLASFLRYTIIQTDPITTIENEMNFAQNYLELMKTRYSHRLQFQIEMPEDMKQLSVPKLTLQPLVENAVNHGFQGIDHELVIAIRGQIEGNRWSIVIADNGCGFESARLASLRQKMETFGESLDTVQNNDRLSLGGMGIISTFARLKLHYRNRIEFQIVNDPEGGASIFISGWMPGSRSGEELS</sequence>
<keyword evidence="6" id="KW-1133">Transmembrane helix</keyword>
<evidence type="ECO:0000313" key="8">
    <source>
        <dbReference type="EMBL" id="MFC5407447.1"/>
    </source>
</evidence>
<gene>
    <name evidence="8" type="ORF">ACFPOF_32350</name>
</gene>
<dbReference type="GO" id="GO:0004673">
    <property type="term" value="F:protein histidine kinase activity"/>
    <property type="evidence" value="ECO:0007669"/>
    <property type="project" value="UniProtKB-EC"/>
</dbReference>
<keyword evidence="4 8" id="KW-0808">Transferase</keyword>
<accession>A0ABW0I4M6</accession>
<comment type="caution">
    <text evidence="8">The sequence shown here is derived from an EMBL/GenBank/DDBJ whole genome shotgun (WGS) entry which is preliminary data.</text>
</comment>
<feature type="domain" description="HAMP" evidence="7">
    <location>
        <begin position="323"/>
        <end position="376"/>
    </location>
</feature>
<dbReference type="InterPro" id="IPR003660">
    <property type="entry name" value="HAMP_dom"/>
</dbReference>
<feature type="transmembrane region" description="Helical" evidence="6">
    <location>
        <begin position="12"/>
        <end position="34"/>
    </location>
</feature>
<evidence type="ECO:0000313" key="9">
    <source>
        <dbReference type="Proteomes" id="UP001596113"/>
    </source>
</evidence>
<keyword evidence="9" id="KW-1185">Reference proteome</keyword>
<dbReference type="Gene3D" id="3.30.565.10">
    <property type="entry name" value="Histidine kinase-like ATPase, C-terminal domain"/>
    <property type="match status" value="1"/>
</dbReference>
<feature type="transmembrane region" description="Helical" evidence="6">
    <location>
        <begin position="298"/>
        <end position="321"/>
    </location>
</feature>
<dbReference type="SUPFAM" id="SSF158472">
    <property type="entry name" value="HAMP domain-like"/>
    <property type="match status" value="1"/>
</dbReference>
<protein>
    <submittedName>
        <fullName evidence="8">Sensor histidine kinase</fullName>
        <ecNumber evidence="8">2.7.13.3</ecNumber>
    </submittedName>
</protein>
<dbReference type="Gene3D" id="6.10.340.10">
    <property type="match status" value="1"/>
</dbReference>
<organism evidence="8 9">
    <name type="scientific">Cohnella soli</name>
    <dbReference type="NCBI Taxonomy" id="425005"/>
    <lineage>
        <taxon>Bacteria</taxon>
        <taxon>Bacillati</taxon>
        <taxon>Bacillota</taxon>
        <taxon>Bacilli</taxon>
        <taxon>Bacillales</taxon>
        <taxon>Paenibacillaceae</taxon>
        <taxon>Cohnella</taxon>
    </lineage>
</organism>
<comment type="subcellular location">
    <subcellularLocation>
        <location evidence="1">Cell membrane</location>
        <topology evidence="1">Multi-pass membrane protein</topology>
    </subcellularLocation>
</comment>
<keyword evidence="3" id="KW-0597">Phosphoprotein</keyword>
<evidence type="ECO:0000256" key="1">
    <source>
        <dbReference type="ARBA" id="ARBA00004651"/>
    </source>
</evidence>
<keyword evidence="2" id="KW-1003">Cell membrane</keyword>
<proteinExistence type="predicted"/>
<dbReference type="PANTHER" id="PTHR34220">
    <property type="entry name" value="SENSOR HISTIDINE KINASE YPDA"/>
    <property type="match status" value="1"/>
</dbReference>
<name>A0ABW0I4M6_9BACL</name>
<evidence type="ECO:0000256" key="3">
    <source>
        <dbReference type="ARBA" id="ARBA00022553"/>
    </source>
</evidence>
<dbReference type="EMBL" id="JBHSMI010000067">
    <property type="protein sequence ID" value="MFC5407447.1"/>
    <property type="molecule type" value="Genomic_DNA"/>
</dbReference>
<evidence type="ECO:0000256" key="6">
    <source>
        <dbReference type="SAM" id="Phobius"/>
    </source>
</evidence>
<dbReference type="Proteomes" id="UP001596113">
    <property type="component" value="Unassembled WGS sequence"/>
</dbReference>
<dbReference type="SUPFAM" id="SSF55874">
    <property type="entry name" value="ATPase domain of HSP90 chaperone/DNA topoisomerase II/histidine kinase"/>
    <property type="match status" value="1"/>
</dbReference>
<dbReference type="PANTHER" id="PTHR34220:SF7">
    <property type="entry name" value="SENSOR HISTIDINE KINASE YPDA"/>
    <property type="match status" value="1"/>
</dbReference>
<dbReference type="CDD" id="cd06225">
    <property type="entry name" value="HAMP"/>
    <property type="match status" value="1"/>
</dbReference>
<dbReference type="InterPro" id="IPR050640">
    <property type="entry name" value="Bact_2-comp_sensor_kinase"/>
</dbReference>